<dbReference type="Gene3D" id="1.25.40.10">
    <property type="entry name" value="Tetratricopeptide repeat domain"/>
    <property type="match status" value="2"/>
</dbReference>
<dbReference type="InterPro" id="IPR011990">
    <property type="entry name" value="TPR-like_helical_dom_sf"/>
</dbReference>
<name>A0A7Z2VUQ9_9BURK</name>
<feature type="repeat" description="TPR" evidence="1">
    <location>
        <begin position="232"/>
        <end position="265"/>
    </location>
</feature>
<dbReference type="Pfam" id="PF13432">
    <property type="entry name" value="TPR_16"/>
    <property type="match status" value="1"/>
</dbReference>
<feature type="repeat" description="TPR" evidence="1">
    <location>
        <begin position="198"/>
        <end position="231"/>
    </location>
</feature>
<evidence type="ECO:0000256" key="1">
    <source>
        <dbReference type="PROSITE-ProRule" id="PRU00339"/>
    </source>
</evidence>
<reference evidence="2 3" key="1">
    <citation type="submission" date="2020-04" db="EMBL/GenBank/DDBJ databases">
        <title>Genome sequencing of novel species.</title>
        <authorList>
            <person name="Heo J."/>
            <person name="Kim S.-J."/>
            <person name="Kim J.-S."/>
            <person name="Hong S.-B."/>
            <person name="Kwon S.-W."/>
        </authorList>
    </citation>
    <scope>NUCLEOTIDE SEQUENCE [LARGE SCALE GENOMIC DNA]</scope>
    <source>
        <strain evidence="2 3">GN2-R2</strain>
    </source>
</reference>
<gene>
    <name evidence="2" type="ORF">HH212_05100</name>
</gene>
<feature type="repeat" description="TPR" evidence="1">
    <location>
        <begin position="61"/>
        <end position="94"/>
    </location>
</feature>
<dbReference type="AlphaFoldDB" id="A0A7Z2VUQ9"/>
<dbReference type="PANTHER" id="PTHR12558:SF13">
    <property type="entry name" value="CELL DIVISION CYCLE PROTEIN 27 HOMOLOG"/>
    <property type="match status" value="1"/>
</dbReference>
<accession>A0A7Z2VUQ9</accession>
<keyword evidence="3" id="KW-1185">Reference proteome</keyword>
<keyword evidence="1" id="KW-0802">TPR repeat</keyword>
<dbReference type="PROSITE" id="PS50005">
    <property type="entry name" value="TPR"/>
    <property type="match status" value="3"/>
</dbReference>
<protein>
    <submittedName>
        <fullName evidence="2">Tetratricopeptide repeat protein</fullName>
    </submittedName>
</protein>
<dbReference type="Proteomes" id="UP000502415">
    <property type="component" value="Chromosome"/>
</dbReference>
<dbReference type="InterPro" id="IPR019734">
    <property type="entry name" value="TPR_rpt"/>
</dbReference>
<proteinExistence type="predicted"/>
<dbReference type="RefSeq" id="WP_169434369.1">
    <property type="nucleotide sequence ID" value="NZ_CP051685.1"/>
</dbReference>
<dbReference type="EMBL" id="CP051685">
    <property type="protein sequence ID" value="QJD99474.1"/>
    <property type="molecule type" value="Genomic_DNA"/>
</dbReference>
<dbReference type="PANTHER" id="PTHR12558">
    <property type="entry name" value="CELL DIVISION CYCLE 16,23,27"/>
    <property type="match status" value="1"/>
</dbReference>
<evidence type="ECO:0000313" key="2">
    <source>
        <dbReference type="EMBL" id="QJD99474.1"/>
    </source>
</evidence>
<dbReference type="Pfam" id="PF14559">
    <property type="entry name" value="TPR_19"/>
    <property type="match status" value="1"/>
</dbReference>
<dbReference type="SMART" id="SM00028">
    <property type="entry name" value="TPR"/>
    <property type="match status" value="5"/>
</dbReference>
<organism evidence="2 3">
    <name type="scientific">Massilia forsythiae</name>
    <dbReference type="NCBI Taxonomy" id="2728020"/>
    <lineage>
        <taxon>Bacteria</taxon>
        <taxon>Pseudomonadati</taxon>
        <taxon>Pseudomonadota</taxon>
        <taxon>Betaproteobacteria</taxon>
        <taxon>Burkholderiales</taxon>
        <taxon>Oxalobacteraceae</taxon>
        <taxon>Telluria group</taxon>
        <taxon>Massilia</taxon>
    </lineage>
</organism>
<evidence type="ECO:0000313" key="3">
    <source>
        <dbReference type="Proteomes" id="UP000502415"/>
    </source>
</evidence>
<dbReference type="KEGG" id="mfy:HH212_05100"/>
<dbReference type="SUPFAM" id="SSF48452">
    <property type="entry name" value="TPR-like"/>
    <property type="match status" value="2"/>
</dbReference>
<sequence>MQTEASLNPADAAARMERHLAADPANTALRLAAVDAACAAGMLDRAAALVEDGLAAEPAHAGLRAKKGEIYLRRGAWSEAMDLFAALLEQHPHPALAYNYAYAALRIRAYDAAIERLLPYAEADTEDASPELVTLLLSALHHARRHPEALAIAARCEPRLAQSGAFLATYGLVAYDEGESALAQRLNAAAMQAGAASPEAMVLGGSLALEAGDAEQADPMFSRAILANPDDGRSWFGLGMTSLLAQDFPLARQRLERAVGLMPEHIGSWHGLGWARLFDNDGDGAQAAFEHALGLDRNFGESHGALAVMAALRGDAAAADAALERAERLDAGNAGAQYARLLLAGKGRDPEFVRRAARRLLVRSGSPAAQRLGGDDNGNA</sequence>